<proteinExistence type="predicted"/>
<keyword evidence="1" id="KW-0812">Transmembrane</keyword>
<accession>A0A127M131</accession>
<feature type="transmembrane region" description="Helical" evidence="1">
    <location>
        <begin position="371"/>
        <end position="390"/>
    </location>
</feature>
<feature type="transmembrane region" description="Helical" evidence="1">
    <location>
        <begin position="282"/>
        <end position="300"/>
    </location>
</feature>
<dbReference type="AlphaFoldDB" id="A0A127M131"/>
<organism evidence="2 3">
    <name type="scientific">Zhongshania aliphaticivorans</name>
    <dbReference type="NCBI Taxonomy" id="1470434"/>
    <lineage>
        <taxon>Bacteria</taxon>
        <taxon>Pseudomonadati</taxon>
        <taxon>Pseudomonadota</taxon>
        <taxon>Gammaproteobacteria</taxon>
        <taxon>Cellvibrionales</taxon>
        <taxon>Spongiibacteraceae</taxon>
        <taxon>Zhongshania</taxon>
    </lineage>
</organism>
<feature type="transmembrane region" description="Helical" evidence="1">
    <location>
        <begin position="192"/>
        <end position="217"/>
    </location>
</feature>
<evidence type="ECO:0000313" key="3">
    <source>
        <dbReference type="Proteomes" id="UP000074119"/>
    </source>
</evidence>
<sequence length="695" mass="78046">MQEKYSRQYIIWFCTVPILLAFFSIIAACQIPISGLNLSWSADHAIAETLPLKIQIASISTIDGDIRLQASDFAPYPNREFESYHGYWQFLHRQQQFYRALRAQDVQFITADGDTIAINTERSRSVSDLPLHFWQGILIAIAAWYLGMLVFLRDPRSASNRYFFLACGALFTATLSAGIYSSREIAMSAPLLVILCDIKFLADLLLSTSLICFLLHFPKRIGHYSIDIALFYLIFAWFVSAEAGLLNTPTNRQLPIPGALIIIAVLALLQFRLSVKDPLNNAALCCFYAFLCSSLFFILYELSSSPGNLGDLLRTDYTSALLWVLFGLGLSMSRYKLNSITRHRCLLLLLVSTASCCLIVINHYLKLNDWPMFAHPILLILIGGLCLAIFHARKAFAGSPFTNAELLMFTAINYQGSNKDIDYAWHTFLNQLFQPQAIHVDDVSYLRATISLSGKFLHIPQLKGPGSLRCEYAQYGKRLFNSSDAHKINTLLFTARGLIANSQQHHRQQQALNRLFADDIQRSIGEALAPALRYDECGPIKEVIRNVLAEAHTISSGLYGRRIALHELIADLQAELEQRLERQGLILNWTANLSENSLSLEYPIYKAVSSGLRELAKLSCQVPDISNISFDIAYDAGRLFINLGAHNKGAYQSLSHIADNEILRRTIAPLQAQLALLENKKCQFSFQLTPPNNAL</sequence>
<reference evidence="2 3" key="1">
    <citation type="submission" date="2015-12" db="EMBL/GenBank/DDBJ databases">
        <authorList>
            <person name="Shamseldin A."/>
            <person name="Moawad H."/>
            <person name="Abd El-Rahim W.M."/>
            <person name="Sadowsky M.J."/>
        </authorList>
    </citation>
    <scope>NUCLEOTIDE SEQUENCE [LARGE SCALE GENOMIC DNA]</scope>
    <source>
        <strain evidence="2 3">SM2</strain>
    </source>
</reference>
<feature type="transmembrane region" description="Helical" evidence="1">
    <location>
        <begin position="254"/>
        <end position="275"/>
    </location>
</feature>
<dbReference type="EMBL" id="CP014544">
    <property type="protein sequence ID" value="AMO66917.1"/>
    <property type="molecule type" value="Genomic_DNA"/>
</dbReference>
<evidence type="ECO:0000313" key="2">
    <source>
        <dbReference type="EMBL" id="AMO66917.1"/>
    </source>
</evidence>
<feature type="transmembrane region" description="Helical" evidence="1">
    <location>
        <begin position="162"/>
        <end position="180"/>
    </location>
</feature>
<dbReference type="KEGG" id="zal:AZF00_00750"/>
<dbReference type="STRING" id="1470434.AZF00_00750"/>
<evidence type="ECO:0000256" key="1">
    <source>
        <dbReference type="SAM" id="Phobius"/>
    </source>
</evidence>
<gene>
    <name evidence="2" type="ORF">AZF00_00750</name>
</gene>
<feature type="transmembrane region" description="Helical" evidence="1">
    <location>
        <begin position="346"/>
        <end position="365"/>
    </location>
</feature>
<protein>
    <submittedName>
        <fullName evidence="2">Uncharacterized protein</fullName>
    </submittedName>
</protein>
<feature type="transmembrane region" description="Helical" evidence="1">
    <location>
        <begin position="131"/>
        <end position="150"/>
    </location>
</feature>
<dbReference type="Proteomes" id="UP000074119">
    <property type="component" value="Chromosome"/>
</dbReference>
<dbReference type="RefSeq" id="WP_062382400.1">
    <property type="nucleotide sequence ID" value="NZ_CP014544.1"/>
</dbReference>
<keyword evidence="1" id="KW-1133">Transmembrane helix</keyword>
<feature type="transmembrane region" description="Helical" evidence="1">
    <location>
        <begin position="320"/>
        <end position="337"/>
    </location>
</feature>
<keyword evidence="1" id="KW-0472">Membrane</keyword>
<feature type="transmembrane region" description="Helical" evidence="1">
    <location>
        <begin position="9"/>
        <end position="33"/>
    </location>
</feature>
<name>A0A127M131_9GAMM</name>
<dbReference type="PROSITE" id="PS51257">
    <property type="entry name" value="PROKAR_LIPOPROTEIN"/>
    <property type="match status" value="1"/>
</dbReference>